<evidence type="ECO:0000313" key="10">
    <source>
        <dbReference type="EMBL" id="KAF3952871.1"/>
    </source>
</evidence>
<sequence length="144" mass="15701">MGGRTGTLLLLLLLLLLFMQYMVIPLTANDDFNGLLSLQDELKNTPNWKGSADPCDNWGGIRCNNLRVTSLILTSMNLMGTLSSEISQLSELQTLNLSYNKNITGQLPSSIGNLMNLINLNLIGCSFSGSIPDTIGNLQRLTIL</sequence>
<evidence type="ECO:0000256" key="8">
    <source>
        <dbReference type="SAM" id="SignalP"/>
    </source>
</evidence>
<evidence type="ECO:0000259" key="9">
    <source>
        <dbReference type="Pfam" id="PF08263"/>
    </source>
</evidence>
<proteinExistence type="predicted"/>
<organism evidence="10 11">
    <name type="scientific">Castanea mollissima</name>
    <name type="common">Chinese chestnut</name>
    <dbReference type="NCBI Taxonomy" id="60419"/>
    <lineage>
        <taxon>Eukaryota</taxon>
        <taxon>Viridiplantae</taxon>
        <taxon>Streptophyta</taxon>
        <taxon>Embryophyta</taxon>
        <taxon>Tracheophyta</taxon>
        <taxon>Spermatophyta</taxon>
        <taxon>Magnoliopsida</taxon>
        <taxon>eudicotyledons</taxon>
        <taxon>Gunneridae</taxon>
        <taxon>Pentapetalae</taxon>
        <taxon>rosids</taxon>
        <taxon>fabids</taxon>
        <taxon>Fagales</taxon>
        <taxon>Fagaceae</taxon>
        <taxon>Castanea</taxon>
    </lineage>
</organism>
<dbReference type="EMBL" id="JRKL02004324">
    <property type="protein sequence ID" value="KAF3952871.1"/>
    <property type="molecule type" value="Genomic_DNA"/>
</dbReference>
<evidence type="ECO:0000256" key="2">
    <source>
        <dbReference type="ARBA" id="ARBA00022614"/>
    </source>
</evidence>
<comment type="caution">
    <text evidence="10">The sequence shown here is derived from an EMBL/GenBank/DDBJ whole genome shotgun (WGS) entry which is preliminary data.</text>
</comment>
<dbReference type="Pfam" id="PF00560">
    <property type="entry name" value="LRR_1"/>
    <property type="match status" value="2"/>
</dbReference>
<dbReference type="InterPro" id="IPR001611">
    <property type="entry name" value="Leu-rich_rpt"/>
</dbReference>
<dbReference type="SUPFAM" id="SSF52058">
    <property type="entry name" value="L domain-like"/>
    <property type="match status" value="1"/>
</dbReference>
<feature type="domain" description="Leucine-rich repeat-containing N-terminal plant-type" evidence="9">
    <location>
        <begin position="29"/>
        <end position="64"/>
    </location>
</feature>
<keyword evidence="6" id="KW-1133">Transmembrane helix</keyword>
<gene>
    <name evidence="10" type="ORF">CMV_021627</name>
</gene>
<dbReference type="Pfam" id="PF08263">
    <property type="entry name" value="LRRNT_2"/>
    <property type="match status" value="1"/>
</dbReference>
<dbReference type="PANTHER" id="PTHR47988">
    <property type="entry name" value="SOMATIC EMBRYOGENESIS RECEPTOR KINASE 1"/>
    <property type="match status" value="1"/>
</dbReference>
<evidence type="ECO:0000256" key="5">
    <source>
        <dbReference type="ARBA" id="ARBA00022737"/>
    </source>
</evidence>
<keyword evidence="3" id="KW-0812">Transmembrane</keyword>
<feature type="chain" id="PRO_5035235047" description="Leucine-rich repeat-containing N-terminal plant-type domain-containing protein" evidence="8">
    <location>
        <begin position="26"/>
        <end position="144"/>
    </location>
</feature>
<dbReference type="OrthoDB" id="2015206at2759"/>
<keyword evidence="5" id="KW-0677">Repeat</keyword>
<dbReference type="Proteomes" id="UP000737018">
    <property type="component" value="Unassembled WGS sequence"/>
</dbReference>
<keyword evidence="7" id="KW-0472">Membrane</keyword>
<comment type="subcellular location">
    <subcellularLocation>
        <location evidence="1">Membrane</location>
        <topology evidence="1">Single-pass membrane protein</topology>
    </subcellularLocation>
</comment>
<evidence type="ECO:0000256" key="1">
    <source>
        <dbReference type="ARBA" id="ARBA00004167"/>
    </source>
</evidence>
<name>A0A8J4VLG8_9ROSI</name>
<keyword evidence="11" id="KW-1185">Reference proteome</keyword>
<dbReference type="GO" id="GO:0016020">
    <property type="term" value="C:membrane"/>
    <property type="evidence" value="ECO:0007669"/>
    <property type="project" value="UniProtKB-SubCell"/>
</dbReference>
<keyword evidence="4 8" id="KW-0732">Signal</keyword>
<dbReference type="AlphaFoldDB" id="A0A8J4VLG8"/>
<evidence type="ECO:0000256" key="7">
    <source>
        <dbReference type="ARBA" id="ARBA00023136"/>
    </source>
</evidence>
<feature type="signal peptide" evidence="8">
    <location>
        <begin position="1"/>
        <end position="25"/>
    </location>
</feature>
<keyword evidence="2" id="KW-0433">Leucine-rich repeat</keyword>
<evidence type="ECO:0000256" key="3">
    <source>
        <dbReference type="ARBA" id="ARBA00022692"/>
    </source>
</evidence>
<evidence type="ECO:0000256" key="6">
    <source>
        <dbReference type="ARBA" id="ARBA00022989"/>
    </source>
</evidence>
<evidence type="ECO:0000313" key="11">
    <source>
        <dbReference type="Proteomes" id="UP000737018"/>
    </source>
</evidence>
<reference evidence="10" key="1">
    <citation type="submission" date="2020-03" db="EMBL/GenBank/DDBJ databases">
        <title>Castanea mollissima Vanexum genome sequencing.</title>
        <authorList>
            <person name="Staton M."/>
        </authorList>
    </citation>
    <scope>NUCLEOTIDE SEQUENCE</scope>
    <source>
        <tissue evidence="10">Leaf</tissue>
    </source>
</reference>
<dbReference type="InterPro" id="IPR032675">
    <property type="entry name" value="LRR_dom_sf"/>
</dbReference>
<evidence type="ECO:0000256" key="4">
    <source>
        <dbReference type="ARBA" id="ARBA00022729"/>
    </source>
</evidence>
<dbReference type="Gene3D" id="3.80.10.10">
    <property type="entry name" value="Ribonuclease Inhibitor"/>
    <property type="match status" value="1"/>
</dbReference>
<dbReference type="FunFam" id="3.80.10.10:FF:000129">
    <property type="entry name" value="Leucine-rich repeat receptor-like kinase"/>
    <property type="match status" value="1"/>
</dbReference>
<protein>
    <recommendedName>
        <fullName evidence="9">Leucine-rich repeat-containing N-terminal plant-type domain-containing protein</fullName>
    </recommendedName>
</protein>
<dbReference type="InterPro" id="IPR013210">
    <property type="entry name" value="LRR_N_plant-typ"/>
</dbReference>
<accession>A0A8J4VLG8</accession>